<keyword evidence="1" id="KW-0328">Glycosyltransferase</keyword>
<sequence>MKSYFFIIPSGNPTTTYANKLFAKALQDLGYDVETVLDLSQKFSILKNPNCDAIFFQKTIQCPAHTKKYIEHLKGKVKLIHIDNDFQDMHKTDKLETLKITDLIIVCTSQHKRALKEYTNVPIETVSNIVDFENYNYVSITQKSNNPLIISWQQACADAYTQDLLMIAKPLCEIHERYNTELHLYGWYMGKNHPDLRHEIRKVMPFAKFIEYQPLTKYLTDIVPKLSQSDIFIMPYIKHKGRWGKSGFGLKRIMLLGLPIVASNTEHHRTLIKNGENGFLATTNDQWYSNLESLVNSKELRENFAIKSRKLIQTNYNPEIIIKQFINAVNKHISLFTKP</sequence>
<protein>
    <submittedName>
        <fullName evidence="3">Glycosyltransferase family 4 protein</fullName>
    </submittedName>
</protein>
<keyword evidence="4" id="KW-1185">Reference proteome</keyword>
<evidence type="ECO:0000313" key="3">
    <source>
        <dbReference type="EMBL" id="QUH30228.1"/>
    </source>
</evidence>
<accession>A0A8J8MC82</accession>
<dbReference type="KEGG" id="vgu:HYG85_15465"/>
<dbReference type="Pfam" id="PF13692">
    <property type="entry name" value="Glyco_trans_1_4"/>
    <property type="match status" value="1"/>
</dbReference>
<dbReference type="AlphaFoldDB" id="A0A8J8MC82"/>
<dbReference type="PANTHER" id="PTHR12526:SF629">
    <property type="entry name" value="TEICHURONIC ACID BIOSYNTHESIS GLYCOSYLTRANSFERASE TUAH-RELATED"/>
    <property type="match status" value="1"/>
</dbReference>
<dbReference type="Gene3D" id="3.40.50.2000">
    <property type="entry name" value="Glycogen Phosphorylase B"/>
    <property type="match status" value="2"/>
</dbReference>
<reference evidence="3 4" key="1">
    <citation type="submission" date="2020-07" db="EMBL/GenBank/DDBJ databases">
        <title>Vallitalea guaymasensis genome.</title>
        <authorList>
            <person name="Postec A."/>
        </authorList>
    </citation>
    <scope>NUCLEOTIDE SEQUENCE [LARGE SCALE GENOMIC DNA]</scope>
    <source>
        <strain evidence="3 4">Ra1766G1</strain>
    </source>
</reference>
<name>A0A8J8MC82_9FIRM</name>
<keyword evidence="2" id="KW-0808">Transferase</keyword>
<dbReference type="RefSeq" id="WP_212690419.1">
    <property type="nucleotide sequence ID" value="NZ_CP058561.1"/>
</dbReference>
<dbReference type="Proteomes" id="UP000677305">
    <property type="component" value="Chromosome"/>
</dbReference>
<evidence type="ECO:0000256" key="1">
    <source>
        <dbReference type="ARBA" id="ARBA00022676"/>
    </source>
</evidence>
<dbReference type="EMBL" id="CP058561">
    <property type="protein sequence ID" value="QUH30228.1"/>
    <property type="molecule type" value="Genomic_DNA"/>
</dbReference>
<evidence type="ECO:0000256" key="2">
    <source>
        <dbReference type="ARBA" id="ARBA00022679"/>
    </source>
</evidence>
<evidence type="ECO:0000313" key="4">
    <source>
        <dbReference type="Proteomes" id="UP000677305"/>
    </source>
</evidence>
<dbReference type="GO" id="GO:0016757">
    <property type="term" value="F:glycosyltransferase activity"/>
    <property type="evidence" value="ECO:0007669"/>
    <property type="project" value="UniProtKB-KW"/>
</dbReference>
<dbReference type="SUPFAM" id="SSF53756">
    <property type="entry name" value="UDP-Glycosyltransferase/glycogen phosphorylase"/>
    <property type="match status" value="1"/>
</dbReference>
<organism evidence="3 4">
    <name type="scientific">Vallitalea guaymasensis</name>
    <dbReference type="NCBI Taxonomy" id="1185412"/>
    <lineage>
        <taxon>Bacteria</taxon>
        <taxon>Bacillati</taxon>
        <taxon>Bacillota</taxon>
        <taxon>Clostridia</taxon>
        <taxon>Lachnospirales</taxon>
        <taxon>Vallitaleaceae</taxon>
        <taxon>Vallitalea</taxon>
    </lineage>
</organism>
<dbReference type="PANTHER" id="PTHR12526">
    <property type="entry name" value="GLYCOSYLTRANSFERASE"/>
    <property type="match status" value="1"/>
</dbReference>
<gene>
    <name evidence="3" type="ORF">HYG85_15465</name>
</gene>
<proteinExistence type="predicted"/>